<protein>
    <submittedName>
        <fullName evidence="1">Uncharacterized protein</fullName>
    </submittedName>
</protein>
<dbReference type="AlphaFoldDB" id="A0A0H2LR17"/>
<dbReference type="EMBL" id="JZWI01000046">
    <property type="protein sequence ID" value="KLN52679.1"/>
    <property type="molecule type" value="Genomic_DNA"/>
</dbReference>
<evidence type="ECO:0000313" key="1">
    <source>
        <dbReference type="EMBL" id="KLN52679.1"/>
    </source>
</evidence>
<dbReference type="RefSeq" id="WP_230683014.1">
    <property type="nucleotide sequence ID" value="NZ_JZWI01000046.1"/>
</dbReference>
<name>A0A0H2LR17_VARPD</name>
<comment type="caution">
    <text evidence="1">The sequence shown here is derived from an EMBL/GenBank/DDBJ whole genome shotgun (WGS) entry which is preliminary data.</text>
</comment>
<organism evidence="1 2">
    <name type="scientific">Variovorax paradoxus</name>
    <dbReference type="NCBI Taxonomy" id="34073"/>
    <lineage>
        <taxon>Bacteria</taxon>
        <taxon>Pseudomonadati</taxon>
        <taxon>Pseudomonadota</taxon>
        <taxon>Betaproteobacteria</taxon>
        <taxon>Burkholderiales</taxon>
        <taxon>Comamonadaceae</taxon>
        <taxon>Variovorax</taxon>
    </lineage>
</organism>
<proteinExistence type="predicted"/>
<accession>A0A0H2LR17</accession>
<dbReference type="PATRIC" id="fig|34073.19.peg.6343"/>
<evidence type="ECO:0000313" key="2">
    <source>
        <dbReference type="Proteomes" id="UP000035170"/>
    </source>
</evidence>
<keyword evidence="2" id="KW-1185">Reference proteome</keyword>
<reference evidence="1 2" key="1">
    <citation type="submission" date="2015-03" db="EMBL/GenBank/DDBJ databases">
        <title>Genome sequence of Variovorax paradoxus TBEA6.</title>
        <authorList>
            <person name="Poehlein A."/>
            <person name="Schuldes J."/>
            <person name="Wuebbeler J.H."/>
            <person name="Hiessl S."/>
            <person name="Steinbuechel A."/>
            <person name="Daniel R."/>
        </authorList>
    </citation>
    <scope>NUCLEOTIDE SEQUENCE [LARGE SCALE GENOMIC DNA]</scope>
    <source>
        <strain evidence="1 2">TBEA6</strain>
    </source>
</reference>
<sequence length="193" mass="20825">MTMTSRSSRVIATRVPPEMRARFAALAARHHLSASSLLAKMVDEVLKTHGDISPGSGAQRFPDESEYRPGVADRITLRLRQGDRALAAGRARVRGMKTGSYLALLIHNHVRDAAVLPPNELDQIKVTGARLAALGRQLRMFGMPNTLPGPVAPDLGEAIASVRRDVEAAREATAAIVRRNLISWETGAGRAHA</sequence>
<gene>
    <name evidence="1" type="ORF">VPARA_61720</name>
</gene>
<dbReference type="Proteomes" id="UP000035170">
    <property type="component" value="Unassembled WGS sequence"/>
</dbReference>